<evidence type="ECO:0000259" key="5">
    <source>
        <dbReference type="PROSITE" id="PS51352"/>
    </source>
</evidence>
<dbReference type="InterPro" id="IPR003782">
    <property type="entry name" value="SCO1/SenC"/>
</dbReference>
<comment type="similarity">
    <text evidence="1">Belongs to the SCO1/2 family.</text>
</comment>
<evidence type="ECO:0000256" key="1">
    <source>
        <dbReference type="ARBA" id="ARBA00010996"/>
    </source>
</evidence>
<dbReference type="Proteomes" id="UP000026913">
    <property type="component" value="Chromosome"/>
</dbReference>
<feature type="disulfide bond" description="Redox-active" evidence="4">
    <location>
        <begin position="91"/>
        <end position="95"/>
    </location>
</feature>
<feature type="binding site" evidence="3">
    <location>
        <position position="91"/>
    </location>
    <ligand>
        <name>Cu cation</name>
        <dbReference type="ChEBI" id="CHEBI:23378"/>
    </ligand>
</feature>
<dbReference type="CDD" id="cd02968">
    <property type="entry name" value="SCO"/>
    <property type="match status" value="1"/>
</dbReference>
<feature type="binding site" evidence="3">
    <location>
        <position position="95"/>
    </location>
    <ligand>
        <name>Cu cation</name>
        <dbReference type="ChEBI" id="CHEBI:23378"/>
    </ligand>
</feature>
<dbReference type="InterPro" id="IPR013766">
    <property type="entry name" value="Thioredoxin_domain"/>
</dbReference>
<sequence length="226" mass="24768">MPTEEETDMNRFAHRGLLTFCLLAVGIGQALAHSADEHAGHDMPAKSASSESAQVKFADVALVDQNGKPVRLEKDLVTDKIVVMSFIYTSCTTVCPVVSSIMGKVQKQLGARVGEEVQLVSISIDPQRDDAKRLNDYARSFQKGPGWSWLTGSSQSINETLKGLGSFSGDFKSHQPLILVGDGNSRHWTRYYGFTDPTVLTRQVEKLSGQRNAHAKHTAIAMEHQP</sequence>
<proteinExistence type="inferred from homology"/>
<reference evidence="6 7" key="1">
    <citation type="journal article" date="2012" name="J. Bacteriol.">
        <title>Genome sequence of cold-adapted Pseudomonas mandelii strain JR-1.</title>
        <authorList>
            <person name="Jang S.H."/>
            <person name="Kim J."/>
            <person name="Kim J."/>
            <person name="Hong S."/>
            <person name="Lee C."/>
        </authorList>
    </citation>
    <scope>NUCLEOTIDE SEQUENCE [LARGE SCALE GENOMIC DNA]</scope>
    <source>
        <strain evidence="6 7">JR-1</strain>
    </source>
</reference>
<dbReference type="PANTHER" id="PTHR12151:SF25">
    <property type="entry name" value="LINALOOL DEHYDRATASE_ISOMERASE DOMAIN-CONTAINING PROTEIN"/>
    <property type="match status" value="1"/>
</dbReference>
<organism evidence="6 7">
    <name type="scientific">Pseudomonas mandelii JR-1</name>
    <dbReference type="NCBI Taxonomy" id="1147786"/>
    <lineage>
        <taxon>Bacteria</taxon>
        <taxon>Pseudomonadati</taxon>
        <taxon>Pseudomonadota</taxon>
        <taxon>Gammaproteobacteria</taxon>
        <taxon>Pseudomonadales</taxon>
        <taxon>Pseudomonadaceae</taxon>
        <taxon>Pseudomonas</taxon>
    </lineage>
</organism>
<dbReference type="PROSITE" id="PS51352">
    <property type="entry name" value="THIOREDOXIN_2"/>
    <property type="match status" value="1"/>
</dbReference>
<dbReference type="SUPFAM" id="SSF52833">
    <property type="entry name" value="Thioredoxin-like"/>
    <property type="match status" value="1"/>
</dbReference>
<evidence type="ECO:0000313" key="7">
    <source>
        <dbReference type="Proteomes" id="UP000026913"/>
    </source>
</evidence>
<keyword evidence="4" id="KW-1015">Disulfide bond</keyword>
<dbReference type="KEGG" id="pman:OU5_5792"/>
<evidence type="ECO:0000256" key="3">
    <source>
        <dbReference type="PIRSR" id="PIRSR603782-1"/>
    </source>
</evidence>
<dbReference type="InterPro" id="IPR036249">
    <property type="entry name" value="Thioredoxin-like_sf"/>
</dbReference>
<dbReference type="GO" id="GO:0046872">
    <property type="term" value="F:metal ion binding"/>
    <property type="evidence" value="ECO:0007669"/>
    <property type="project" value="UniProtKB-KW"/>
</dbReference>
<keyword evidence="2 3" id="KW-0186">Copper</keyword>
<accession>A0A024EJV3</accession>
<gene>
    <name evidence="6" type="ORF">OU5_5792</name>
</gene>
<name>A0A024EJV3_9PSED</name>
<dbReference type="HOGENOM" id="CLU_050131_4_2_6"/>
<feature type="domain" description="Thioredoxin" evidence="5">
    <location>
        <begin position="51"/>
        <end position="209"/>
    </location>
</feature>
<protein>
    <submittedName>
        <fullName evidence="6">Electron transport protein SCO1/SenC</fullName>
    </submittedName>
</protein>
<evidence type="ECO:0000313" key="6">
    <source>
        <dbReference type="EMBL" id="AHZ72871.1"/>
    </source>
</evidence>
<dbReference type="Pfam" id="PF02630">
    <property type="entry name" value="SCO1-SenC"/>
    <property type="match status" value="1"/>
</dbReference>
<dbReference type="PANTHER" id="PTHR12151">
    <property type="entry name" value="ELECTRON TRANSPORT PROTIN SCO1/SENC FAMILY MEMBER"/>
    <property type="match status" value="1"/>
</dbReference>
<evidence type="ECO:0000256" key="4">
    <source>
        <dbReference type="PIRSR" id="PIRSR603782-2"/>
    </source>
</evidence>
<dbReference type="AlphaFoldDB" id="A0A024EJV3"/>
<evidence type="ECO:0000256" key="2">
    <source>
        <dbReference type="ARBA" id="ARBA00023008"/>
    </source>
</evidence>
<dbReference type="EMBL" id="CP005960">
    <property type="protein sequence ID" value="AHZ72871.1"/>
    <property type="molecule type" value="Genomic_DNA"/>
</dbReference>
<dbReference type="Gene3D" id="3.40.30.10">
    <property type="entry name" value="Glutaredoxin"/>
    <property type="match status" value="1"/>
</dbReference>
<keyword evidence="3" id="KW-0479">Metal-binding</keyword>